<gene>
    <name evidence="2" type="ORF">V5799_012918</name>
</gene>
<proteinExistence type="predicted"/>
<organism evidence="2 3">
    <name type="scientific">Amblyomma americanum</name>
    <name type="common">Lone star tick</name>
    <dbReference type="NCBI Taxonomy" id="6943"/>
    <lineage>
        <taxon>Eukaryota</taxon>
        <taxon>Metazoa</taxon>
        <taxon>Ecdysozoa</taxon>
        <taxon>Arthropoda</taxon>
        <taxon>Chelicerata</taxon>
        <taxon>Arachnida</taxon>
        <taxon>Acari</taxon>
        <taxon>Parasitiformes</taxon>
        <taxon>Ixodida</taxon>
        <taxon>Ixodoidea</taxon>
        <taxon>Ixodidae</taxon>
        <taxon>Amblyomminae</taxon>
        <taxon>Amblyomma</taxon>
    </lineage>
</organism>
<feature type="region of interest" description="Disordered" evidence="1">
    <location>
        <begin position="1"/>
        <end position="41"/>
    </location>
</feature>
<evidence type="ECO:0000313" key="2">
    <source>
        <dbReference type="EMBL" id="KAK8770616.1"/>
    </source>
</evidence>
<keyword evidence="3" id="KW-1185">Reference proteome</keyword>
<dbReference type="Proteomes" id="UP001321473">
    <property type="component" value="Unassembled WGS sequence"/>
</dbReference>
<evidence type="ECO:0000256" key="1">
    <source>
        <dbReference type="SAM" id="MobiDB-lite"/>
    </source>
</evidence>
<feature type="compositionally biased region" description="Polar residues" evidence="1">
    <location>
        <begin position="30"/>
        <end position="41"/>
    </location>
</feature>
<name>A0AAQ4E7C3_AMBAM</name>
<sequence>MSEVENVAEGGVPAAARKKSLKQQEKAKQHNQSTSKKQRSTRMCSNSIFRILCKRMLQFLATVQLAERPARSASTKFSTTVVNRKMSLSSHELKNAVKERELDFLKRRVELQLSSFQQTLDHVAKRQQDWCADALPVVAHSIVVNGRV</sequence>
<dbReference type="AlphaFoldDB" id="A0AAQ4E7C3"/>
<reference evidence="2 3" key="1">
    <citation type="journal article" date="2023" name="Arcadia Sci">
        <title>De novo assembly of a long-read Amblyomma americanum tick genome.</title>
        <authorList>
            <person name="Chou S."/>
            <person name="Poskanzer K.E."/>
            <person name="Rollins M."/>
            <person name="Thuy-Boun P.S."/>
        </authorList>
    </citation>
    <scope>NUCLEOTIDE SEQUENCE [LARGE SCALE GENOMIC DNA]</scope>
    <source>
        <strain evidence="2">F_SG_1</strain>
        <tissue evidence="2">Salivary glands</tissue>
    </source>
</reference>
<dbReference type="EMBL" id="JARKHS020020821">
    <property type="protein sequence ID" value="KAK8770616.1"/>
    <property type="molecule type" value="Genomic_DNA"/>
</dbReference>
<accession>A0AAQ4E7C3</accession>
<evidence type="ECO:0000313" key="3">
    <source>
        <dbReference type="Proteomes" id="UP001321473"/>
    </source>
</evidence>
<comment type="caution">
    <text evidence="2">The sequence shown here is derived from an EMBL/GenBank/DDBJ whole genome shotgun (WGS) entry which is preliminary data.</text>
</comment>
<protein>
    <submittedName>
        <fullName evidence="2">Uncharacterized protein</fullName>
    </submittedName>
</protein>